<dbReference type="AlphaFoldDB" id="A0A4S8IWE4"/>
<evidence type="ECO:0000313" key="1">
    <source>
        <dbReference type="EMBL" id="THU53187.1"/>
    </source>
</evidence>
<keyword evidence="2" id="KW-1185">Reference proteome</keyword>
<gene>
    <name evidence="1" type="ORF">C4D60_Mb10t11740</name>
</gene>
<evidence type="ECO:0000313" key="2">
    <source>
        <dbReference type="Proteomes" id="UP000317650"/>
    </source>
</evidence>
<proteinExistence type="predicted"/>
<reference evidence="1 2" key="1">
    <citation type="journal article" date="2019" name="Nat. Plants">
        <title>Genome sequencing of Musa balbisiana reveals subgenome evolution and function divergence in polyploid bananas.</title>
        <authorList>
            <person name="Yao X."/>
        </authorList>
    </citation>
    <scope>NUCLEOTIDE SEQUENCE [LARGE SCALE GENOMIC DNA]</scope>
    <source>
        <strain evidence="2">cv. DH-PKW</strain>
        <tissue evidence="1">Leaves</tissue>
    </source>
</reference>
<evidence type="ECO:0008006" key="3">
    <source>
        <dbReference type="Google" id="ProtNLM"/>
    </source>
</evidence>
<name>A0A4S8IWE4_MUSBA</name>
<sequence length="61" mass="6586">MQVDSSENLVKVEMAPHAAAKSFELLLCFLYTKEAKANLHDQLFLGAVTGTSLNSIHPTGP</sequence>
<accession>A0A4S8IWE4</accession>
<comment type="caution">
    <text evidence="1">The sequence shown here is derived from an EMBL/GenBank/DDBJ whole genome shotgun (WGS) entry which is preliminary data.</text>
</comment>
<dbReference type="Proteomes" id="UP000317650">
    <property type="component" value="Chromosome 10"/>
</dbReference>
<dbReference type="EMBL" id="PYDT01000008">
    <property type="protein sequence ID" value="THU53187.1"/>
    <property type="molecule type" value="Genomic_DNA"/>
</dbReference>
<protein>
    <recommendedName>
        <fullName evidence="3">BTB domain-containing protein</fullName>
    </recommendedName>
</protein>
<organism evidence="1 2">
    <name type="scientific">Musa balbisiana</name>
    <name type="common">Banana</name>
    <dbReference type="NCBI Taxonomy" id="52838"/>
    <lineage>
        <taxon>Eukaryota</taxon>
        <taxon>Viridiplantae</taxon>
        <taxon>Streptophyta</taxon>
        <taxon>Embryophyta</taxon>
        <taxon>Tracheophyta</taxon>
        <taxon>Spermatophyta</taxon>
        <taxon>Magnoliopsida</taxon>
        <taxon>Liliopsida</taxon>
        <taxon>Zingiberales</taxon>
        <taxon>Musaceae</taxon>
        <taxon>Musa</taxon>
    </lineage>
</organism>